<accession>A0AAP0LJQ8</accession>
<dbReference type="Gene3D" id="6.10.250.1710">
    <property type="match status" value="1"/>
</dbReference>
<keyword evidence="5" id="KW-1185">Reference proteome</keyword>
<dbReference type="GO" id="GO:0032511">
    <property type="term" value="P:late endosome to vacuole transport via multivesicular body sorting pathway"/>
    <property type="evidence" value="ECO:0007669"/>
    <property type="project" value="TreeGrafter"/>
</dbReference>
<dbReference type="AlphaFoldDB" id="A0AAP0LJQ8"/>
<dbReference type="Pfam" id="PF03357">
    <property type="entry name" value="Snf7"/>
    <property type="match status" value="1"/>
</dbReference>
<dbReference type="GO" id="GO:0006900">
    <property type="term" value="P:vesicle budding from membrane"/>
    <property type="evidence" value="ECO:0007669"/>
    <property type="project" value="TreeGrafter"/>
</dbReference>
<feature type="region of interest" description="Disordered" evidence="3">
    <location>
        <begin position="263"/>
        <end position="322"/>
    </location>
</feature>
<dbReference type="PANTHER" id="PTHR22761:SF12">
    <property type="entry name" value="CHARGED MULTIVESICULAR BODY PROTEIN 5"/>
    <property type="match status" value="1"/>
</dbReference>
<protein>
    <submittedName>
        <fullName evidence="4">Uncharacterized protein</fullName>
    </submittedName>
</protein>
<keyword evidence="2" id="KW-0175">Coiled coil</keyword>
<dbReference type="Proteomes" id="UP001420932">
    <property type="component" value="Unassembled WGS sequence"/>
</dbReference>
<dbReference type="EMBL" id="JBBNAF010000001">
    <property type="protein sequence ID" value="KAK9170309.1"/>
    <property type="molecule type" value="Genomic_DNA"/>
</dbReference>
<sequence>MKRVFGVKKQKDPPPTIQDATDRGLEEDGGEFGGFVVVGLSMHKLTNCDSKFRNWLDIAVNSLILISKRGDNVDDKIKKLDAELSRYREQIKKTRPGPAQEAVKARAMRILKQKHLPVSYKSLKLILIPTNNEAFGRYEGQRDMLYNQTFNLDQVAFASEGIKDAQQTAMLDTAIMVFNFVTIRLLLHAIMTALKSANKELKGMMKTVKIQDIDAMQDEMMDLMDVSNEIQESLGRSYNVPDDIDEEELMGELEGLEADMGMETESDSVPSYLQPDKEPDTDAELNLPSAPTGHAGAPPNRNNAQVEDELGLPAVPRASIRG</sequence>
<evidence type="ECO:0000256" key="1">
    <source>
        <dbReference type="ARBA" id="ARBA00006190"/>
    </source>
</evidence>
<dbReference type="PANTHER" id="PTHR22761">
    <property type="entry name" value="CHARGED MULTIVESICULAR BODY PROTEIN"/>
    <property type="match status" value="1"/>
</dbReference>
<comment type="caution">
    <text evidence="4">The sequence shown here is derived from an EMBL/GenBank/DDBJ whole genome shotgun (WGS) entry which is preliminary data.</text>
</comment>
<proteinExistence type="inferred from homology"/>
<organism evidence="4 5">
    <name type="scientific">Stephania yunnanensis</name>
    <dbReference type="NCBI Taxonomy" id="152371"/>
    <lineage>
        <taxon>Eukaryota</taxon>
        <taxon>Viridiplantae</taxon>
        <taxon>Streptophyta</taxon>
        <taxon>Embryophyta</taxon>
        <taxon>Tracheophyta</taxon>
        <taxon>Spermatophyta</taxon>
        <taxon>Magnoliopsida</taxon>
        <taxon>Ranunculales</taxon>
        <taxon>Menispermaceae</taxon>
        <taxon>Menispermoideae</taxon>
        <taxon>Cissampelideae</taxon>
        <taxon>Stephania</taxon>
    </lineage>
</organism>
<feature type="region of interest" description="Disordered" evidence="3">
    <location>
        <begin position="1"/>
        <end position="26"/>
    </location>
</feature>
<reference evidence="4 5" key="1">
    <citation type="submission" date="2024-01" db="EMBL/GenBank/DDBJ databases">
        <title>Genome assemblies of Stephania.</title>
        <authorList>
            <person name="Yang L."/>
        </authorList>
    </citation>
    <scope>NUCLEOTIDE SEQUENCE [LARGE SCALE GENOMIC DNA]</scope>
    <source>
        <strain evidence="4">YNDBR</strain>
        <tissue evidence="4">Leaf</tissue>
    </source>
</reference>
<dbReference type="InterPro" id="IPR005024">
    <property type="entry name" value="Snf7_fam"/>
</dbReference>
<name>A0AAP0LJQ8_9MAGN</name>
<evidence type="ECO:0000256" key="2">
    <source>
        <dbReference type="ARBA" id="ARBA00023054"/>
    </source>
</evidence>
<evidence type="ECO:0000256" key="3">
    <source>
        <dbReference type="SAM" id="MobiDB-lite"/>
    </source>
</evidence>
<evidence type="ECO:0000313" key="5">
    <source>
        <dbReference type="Proteomes" id="UP001420932"/>
    </source>
</evidence>
<dbReference type="GO" id="GO:0005771">
    <property type="term" value="C:multivesicular body"/>
    <property type="evidence" value="ECO:0007669"/>
    <property type="project" value="TreeGrafter"/>
</dbReference>
<gene>
    <name evidence="4" type="ORF">Syun_002449</name>
</gene>
<evidence type="ECO:0000313" key="4">
    <source>
        <dbReference type="EMBL" id="KAK9170309.1"/>
    </source>
</evidence>
<comment type="similarity">
    <text evidence="1">Belongs to the SNF7 family.</text>
</comment>